<sequence>MRKYVSKFKTGEGNAYSITLAYPGDVDPAAAKAFLEGVSALHIFENDDGVDLTATPVSMAAVEETSEDVVTN</sequence>
<evidence type="ECO:0000313" key="1">
    <source>
        <dbReference type="EMBL" id="POE40585.1"/>
    </source>
</evidence>
<dbReference type="InterPro" id="IPR021321">
    <property type="entry name" value="DUF2922"/>
</dbReference>
<dbReference type="RefSeq" id="WP_103220120.1">
    <property type="nucleotide sequence ID" value="NZ_LGIY01000025.1"/>
</dbReference>
<name>A0ABD6VXU1_LACPA</name>
<evidence type="ECO:0008006" key="3">
    <source>
        <dbReference type="Google" id="ProtNLM"/>
    </source>
</evidence>
<dbReference type="EMBL" id="LGIY01000025">
    <property type="protein sequence ID" value="POE40585.1"/>
    <property type="molecule type" value="Genomic_DNA"/>
</dbReference>
<organism evidence="1 2">
    <name type="scientific">Lacticaseibacillus paracasei</name>
    <name type="common">Lactobacillus paracasei</name>
    <dbReference type="NCBI Taxonomy" id="1597"/>
    <lineage>
        <taxon>Bacteria</taxon>
        <taxon>Bacillati</taxon>
        <taxon>Bacillota</taxon>
        <taxon>Bacilli</taxon>
        <taxon>Lactobacillales</taxon>
        <taxon>Lactobacillaceae</taxon>
        <taxon>Lacticaseibacillus</taxon>
    </lineage>
</organism>
<gene>
    <name evidence="1" type="ORF">ACX51_12590</name>
</gene>
<comment type="caution">
    <text evidence="1">The sequence shown here is derived from an EMBL/GenBank/DDBJ whole genome shotgun (WGS) entry which is preliminary data.</text>
</comment>
<evidence type="ECO:0000313" key="2">
    <source>
        <dbReference type="Proteomes" id="UP000237433"/>
    </source>
</evidence>
<dbReference type="Proteomes" id="UP000237433">
    <property type="component" value="Unassembled WGS sequence"/>
</dbReference>
<dbReference type="Pfam" id="PF11148">
    <property type="entry name" value="DUF2922"/>
    <property type="match status" value="1"/>
</dbReference>
<accession>A0ABD6VXU1</accession>
<protein>
    <recommendedName>
        <fullName evidence="3">DUF2922 domain-containing protein</fullName>
    </recommendedName>
</protein>
<dbReference type="AlphaFoldDB" id="A0ABD6VXU1"/>
<proteinExistence type="predicted"/>
<reference evidence="1 2" key="1">
    <citation type="journal article" date="2015" name="J. Am. Soc. Brew. Chem.">
        <title>Dissolved carbon dioxide selects for lactic acid bacteria able to grow in and spoil packaged beer.</title>
        <authorList>
            <person name="Bergsveinson J."/>
            <person name="Redekop A."/>
            <person name="Zoerb S."/>
            <person name="Ziola B."/>
        </authorList>
    </citation>
    <scope>NUCLEOTIDE SEQUENCE [LARGE SCALE GENOMIC DNA]</scope>
    <source>
        <strain evidence="1 2">CCC B1205</strain>
    </source>
</reference>